<protein>
    <submittedName>
        <fullName evidence="1">Uncharacterized protein</fullName>
    </submittedName>
</protein>
<sequence>MSKPIWTTPDGHLGTIQENEYYNLPVVAT</sequence>
<gene>
    <name evidence="1" type="ORF">METZ01_LOCUS225862</name>
</gene>
<evidence type="ECO:0000313" key="1">
    <source>
        <dbReference type="EMBL" id="SVB73008.1"/>
    </source>
</evidence>
<name>A0A382GCQ9_9ZZZZ</name>
<proteinExistence type="predicted"/>
<organism evidence="1">
    <name type="scientific">marine metagenome</name>
    <dbReference type="NCBI Taxonomy" id="408172"/>
    <lineage>
        <taxon>unclassified sequences</taxon>
        <taxon>metagenomes</taxon>
        <taxon>ecological metagenomes</taxon>
    </lineage>
</organism>
<reference evidence="1" key="1">
    <citation type="submission" date="2018-05" db="EMBL/GenBank/DDBJ databases">
        <authorList>
            <person name="Lanie J.A."/>
            <person name="Ng W.-L."/>
            <person name="Kazmierczak K.M."/>
            <person name="Andrzejewski T.M."/>
            <person name="Davidsen T.M."/>
            <person name="Wayne K.J."/>
            <person name="Tettelin H."/>
            <person name="Glass J.I."/>
            <person name="Rusch D."/>
            <person name="Podicherti R."/>
            <person name="Tsui H.-C.T."/>
            <person name="Winkler M.E."/>
        </authorList>
    </citation>
    <scope>NUCLEOTIDE SEQUENCE</scope>
</reference>
<feature type="non-terminal residue" evidence="1">
    <location>
        <position position="29"/>
    </location>
</feature>
<dbReference type="AlphaFoldDB" id="A0A382GCQ9"/>
<dbReference type="EMBL" id="UINC01054831">
    <property type="protein sequence ID" value="SVB73008.1"/>
    <property type="molecule type" value="Genomic_DNA"/>
</dbReference>
<accession>A0A382GCQ9</accession>